<reference evidence="1" key="1">
    <citation type="submission" date="2014-12" db="EMBL/GenBank/DDBJ databases">
        <title>Insight into the proteome of Arion vulgaris.</title>
        <authorList>
            <person name="Aradska J."/>
            <person name="Bulat T."/>
            <person name="Smidak R."/>
            <person name="Sarate P."/>
            <person name="Gangsoo J."/>
            <person name="Sialana F."/>
            <person name="Bilban M."/>
            <person name="Lubec G."/>
        </authorList>
    </citation>
    <scope>NUCLEOTIDE SEQUENCE</scope>
    <source>
        <tissue evidence="1">Skin</tissue>
    </source>
</reference>
<gene>
    <name evidence="1" type="primary">ORF11221</name>
</gene>
<proteinExistence type="predicted"/>
<dbReference type="AlphaFoldDB" id="A0A0B6Y398"/>
<name>A0A0B6Y398_9EUPU</name>
<organism evidence="1">
    <name type="scientific">Arion vulgaris</name>
    <dbReference type="NCBI Taxonomy" id="1028688"/>
    <lineage>
        <taxon>Eukaryota</taxon>
        <taxon>Metazoa</taxon>
        <taxon>Spiralia</taxon>
        <taxon>Lophotrochozoa</taxon>
        <taxon>Mollusca</taxon>
        <taxon>Gastropoda</taxon>
        <taxon>Heterobranchia</taxon>
        <taxon>Euthyneura</taxon>
        <taxon>Panpulmonata</taxon>
        <taxon>Eupulmonata</taxon>
        <taxon>Stylommatophora</taxon>
        <taxon>Helicina</taxon>
        <taxon>Arionoidea</taxon>
        <taxon>Arionidae</taxon>
        <taxon>Arion</taxon>
    </lineage>
</organism>
<feature type="non-terminal residue" evidence="1">
    <location>
        <position position="75"/>
    </location>
</feature>
<evidence type="ECO:0000313" key="1">
    <source>
        <dbReference type="EMBL" id="CEK50604.1"/>
    </source>
</evidence>
<sequence length="75" mass="8423">ENDDHEVLKVPDDESDDLLEQEKINLNEKKYIQNITASGDSIEILKCRKDENVGDILNDSGCSNKDEQIFQSAVG</sequence>
<accession>A0A0B6Y398</accession>
<dbReference type="EMBL" id="HACG01003739">
    <property type="protein sequence ID" value="CEK50604.1"/>
    <property type="molecule type" value="Transcribed_RNA"/>
</dbReference>
<feature type="non-terminal residue" evidence="1">
    <location>
        <position position="1"/>
    </location>
</feature>
<protein>
    <submittedName>
        <fullName evidence="1">Uncharacterized protein</fullName>
    </submittedName>
</protein>